<dbReference type="PANTHER" id="PTHR43343">
    <property type="entry name" value="PEPTIDASE S12"/>
    <property type="match status" value="1"/>
</dbReference>
<dbReference type="InterPro" id="IPR001940">
    <property type="entry name" value="Peptidase_S1C"/>
</dbReference>
<organism evidence="5 6">
    <name type="scientific">Clostridium baratii str. Sullivan</name>
    <dbReference type="NCBI Taxonomy" id="1415775"/>
    <lineage>
        <taxon>Bacteria</taxon>
        <taxon>Bacillati</taxon>
        <taxon>Bacillota</taxon>
        <taxon>Clostridia</taxon>
        <taxon>Eubacteriales</taxon>
        <taxon>Clostridiaceae</taxon>
        <taxon>Clostridium</taxon>
    </lineage>
</organism>
<feature type="domain" description="PDZ" evidence="4">
    <location>
        <begin position="267"/>
        <end position="338"/>
    </location>
</feature>
<dbReference type="SUPFAM" id="SSF50494">
    <property type="entry name" value="Trypsin-like serine proteases"/>
    <property type="match status" value="1"/>
</dbReference>
<evidence type="ECO:0000256" key="2">
    <source>
        <dbReference type="ARBA" id="ARBA00022801"/>
    </source>
</evidence>
<dbReference type="Gene3D" id="2.30.42.10">
    <property type="match status" value="1"/>
</dbReference>
<accession>A0A0A7G1M9</accession>
<sequence length="361" mass="39424">MIDNNDKSGNINFKRKTNIFTKKNIFITIAIILLAIITGITSVSYVLNKLDISNYKKISDDKFGILVNSDTKNVIDTVGPSIVTIGESAEALESHELPNKNVSGVITNKDGLILTSYSAIKDFKDIYVKLTAKGVKPTKGILLGKDAKLDLALIKIPGDDLTPVKMAKDAEIKEGNIVFAVGNSTSDSYIGVITPGIITSTNHTININNDTFRIIQTSAVMNDENFGGILCNTKGEMVGMNSKLFTDLYKKDNLYFAIGSEALKVAENEIIKSSDVLGIKGSQVKVSDREEENGFYIEDIIDDGRAEKAGMKVTDIIIKANNKKISSYEDLIDIIKTTKQGGKIDFTILRNGIEKNINITL</sequence>
<dbReference type="eggNOG" id="COG0265">
    <property type="taxonomic scope" value="Bacteria"/>
</dbReference>
<evidence type="ECO:0000313" key="5">
    <source>
        <dbReference type="EMBL" id="AIY84876.1"/>
    </source>
</evidence>
<dbReference type="InterPro" id="IPR036034">
    <property type="entry name" value="PDZ_sf"/>
</dbReference>
<evidence type="ECO:0000313" key="6">
    <source>
        <dbReference type="Proteomes" id="UP000030635"/>
    </source>
</evidence>
<keyword evidence="1" id="KW-0645">Protease</keyword>
<keyword evidence="3" id="KW-0472">Membrane</keyword>
<name>A0A0A7G1M9_9CLOT</name>
<dbReference type="STRING" id="1561.NPD11_1738"/>
<dbReference type="HOGENOM" id="CLU_020120_0_0_9"/>
<dbReference type="PROSITE" id="PS50106">
    <property type="entry name" value="PDZ"/>
    <property type="match status" value="1"/>
</dbReference>
<dbReference type="SMART" id="SM00228">
    <property type="entry name" value="PDZ"/>
    <property type="match status" value="1"/>
</dbReference>
<keyword evidence="6" id="KW-1185">Reference proteome</keyword>
<keyword evidence="3" id="KW-0812">Transmembrane</keyword>
<dbReference type="Gene3D" id="2.40.10.120">
    <property type="match status" value="1"/>
</dbReference>
<dbReference type="RefSeq" id="WP_039312605.1">
    <property type="nucleotide sequence ID" value="NZ_CP006905.1"/>
</dbReference>
<keyword evidence="2" id="KW-0378">Hydrolase</keyword>
<dbReference type="EMBL" id="CP006905">
    <property type="protein sequence ID" value="AIY84876.1"/>
    <property type="molecule type" value="Genomic_DNA"/>
</dbReference>
<feature type="transmembrane region" description="Helical" evidence="3">
    <location>
        <begin position="25"/>
        <end position="47"/>
    </location>
</feature>
<dbReference type="AlphaFoldDB" id="A0A0A7G1M9"/>
<proteinExistence type="predicted"/>
<dbReference type="InterPro" id="IPR051201">
    <property type="entry name" value="Chloro_Bact_Ser_Proteases"/>
</dbReference>
<dbReference type="PANTHER" id="PTHR43343:SF3">
    <property type="entry name" value="PROTEASE DO-LIKE 8, CHLOROPLASTIC"/>
    <property type="match status" value="1"/>
</dbReference>
<dbReference type="Pfam" id="PF13180">
    <property type="entry name" value="PDZ_2"/>
    <property type="match status" value="1"/>
</dbReference>
<keyword evidence="3" id="KW-1133">Transmembrane helix</keyword>
<dbReference type="PRINTS" id="PR00834">
    <property type="entry name" value="PROTEASES2C"/>
</dbReference>
<dbReference type="OrthoDB" id="9758917at2"/>
<dbReference type="Pfam" id="PF13365">
    <property type="entry name" value="Trypsin_2"/>
    <property type="match status" value="1"/>
</dbReference>
<protein>
    <submittedName>
        <fullName evidence="5">PDZ domain protein</fullName>
    </submittedName>
</protein>
<gene>
    <name evidence="5" type="ORF">U729_1261</name>
</gene>
<dbReference type="KEGG" id="cbv:U729_1261"/>
<evidence type="ECO:0000259" key="4">
    <source>
        <dbReference type="PROSITE" id="PS50106"/>
    </source>
</evidence>
<dbReference type="GO" id="GO:0004252">
    <property type="term" value="F:serine-type endopeptidase activity"/>
    <property type="evidence" value="ECO:0007669"/>
    <property type="project" value="InterPro"/>
</dbReference>
<evidence type="ECO:0000256" key="3">
    <source>
        <dbReference type="SAM" id="Phobius"/>
    </source>
</evidence>
<evidence type="ECO:0000256" key="1">
    <source>
        <dbReference type="ARBA" id="ARBA00022670"/>
    </source>
</evidence>
<dbReference type="GO" id="GO:0006508">
    <property type="term" value="P:proteolysis"/>
    <property type="evidence" value="ECO:0007669"/>
    <property type="project" value="UniProtKB-KW"/>
</dbReference>
<dbReference type="Proteomes" id="UP000030635">
    <property type="component" value="Chromosome"/>
</dbReference>
<dbReference type="InterPro" id="IPR009003">
    <property type="entry name" value="Peptidase_S1_PA"/>
</dbReference>
<dbReference type="InterPro" id="IPR001478">
    <property type="entry name" value="PDZ"/>
</dbReference>
<reference evidence="5 6" key="1">
    <citation type="journal article" date="2015" name="Infect. Genet. Evol.">
        <title>Genomic sequences of six botulinum neurotoxin-producing strains representing three clostridial species illustrate the mobility and diversity of botulinum neurotoxin genes.</title>
        <authorList>
            <person name="Smith T.J."/>
            <person name="Hill K.K."/>
            <person name="Xie G."/>
            <person name="Foley B.T."/>
            <person name="Williamson C.H."/>
            <person name="Foster J.T."/>
            <person name="Johnson S.L."/>
            <person name="Chertkov O."/>
            <person name="Teshima H."/>
            <person name="Gibbons H.S."/>
            <person name="Johnsky L.A."/>
            <person name="Karavis M.A."/>
            <person name="Smith L.A."/>
        </authorList>
    </citation>
    <scope>NUCLEOTIDE SEQUENCE [LARGE SCALE GENOMIC DNA]</scope>
    <source>
        <strain evidence="5">Sullivan</strain>
    </source>
</reference>
<dbReference type="SUPFAM" id="SSF50156">
    <property type="entry name" value="PDZ domain-like"/>
    <property type="match status" value="1"/>
</dbReference>